<evidence type="ECO:0000313" key="15">
    <source>
        <dbReference type="EMBL" id="KAK2079168.1"/>
    </source>
</evidence>
<comment type="caution">
    <text evidence="15">The sequence shown here is derived from an EMBL/GenBank/DDBJ whole genome shotgun (WGS) entry which is preliminary data.</text>
</comment>
<dbReference type="SUPFAM" id="SSF57850">
    <property type="entry name" value="RING/U-box"/>
    <property type="match status" value="1"/>
</dbReference>
<dbReference type="PANTHER" id="PTHR22996:SF0">
    <property type="entry name" value="RE60872P-RELATED"/>
    <property type="match status" value="1"/>
</dbReference>
<organism evidence="15 16">
    <name type="scientific">Prototheca wickerhamii</name>
    <dbReference type="NCBI Taxonomy" id="3111"/>
    <lineage>
        <taxon>Eukaryota</taxon>
        <taxon>Viridiplantae</taxon>
        <taxon>Chlorophyta</taxon>
        <taxon>core chlorophytes</taxon>
        <taxon>Trebouxiophyceae</taxon>
        <taxon>Chlorellales</taxon>
        <taxon>Chlorellaceae</taxon>
        <taxon>Prototheca</taxon>
    </lineage>
</organism>
<dbReference type="InterPro" id="IPR045195">
    <property type="entry name" value="LOG2-like_mRING_C3HC5"/>
</dbReference>
<evidence type="ECO:0000256" key="5">
    <source>
        <dbReference type="ARBA" id="ARBA00022707"/>
    </source>
</evidence>
<dbReference type="AlphaFoldDB" id="A0AAD9IKE1"/>
<dbReference type="Proteomes" id="UP001255856">
    <property type="component" value="Unassembled WGS sequence"/>
</dbReference>
<evidence type="ECO:0000256" key="6">
    <source>
        <dbReference type="ARBA" id="ARBA00022723"/>
    </source>
</evidence>
<comment type="similarity">
    <text evidence="11">Belongs to the RING-type zinc finger family. LOG2 subfamily.</text>
</comment>
<evidence type="ECO:0000256" key="4">
    <source>
        <dbReference type="ARBA" id="ARBA00022679"/>
    </source>
</evidence>
<reference evidence="15" key="1">
    <citation type="submission" date="2021-01" db="EMBL/GenBank/DDBJ databases">
        <authorList>
            <person name="Eckstrom K.M.E."/>
        </authorList>
    </citation>
    <scope>NUCLEOTIDE SEQUENCE</scope>
    <source>
        <strain evidence="15">UVCC 0001</strain>
    </source>
</reference>
<keyword evidence="8" id="KW-0833">Ubl conjugation pathway</keyword>
<keyword evidence="5" id="KW-0519">Myristate</keyword>
<dbReference type="GO" id="GO:0008270">
    <property type="term" value="F:zinc ion binding"/>
    <property type="evidence" value="ECO:0007669"/>
    <property type="project" value="UniProtKB-KW"/>
</dbReference>
<comment type="catalytic activity">
    <reaction evidence="1">
        <text>S-ubiquitinyl-[E2 ubiquitin-conjugating enzyme]-L-cysteine + [acceptor protein]-L-lysine = [E2 ubiquitin-conjugating enzyme]-L-cysteine + N(6)-ubiquitinyl-[acceptor protein]-L-lysine.</text>
        <dbReference type="EC" id="2.3.2.27"/>
    </reaction>
</comment>
<dbReference type="GO" id="GO:0016567">
    <property type="term" value="P:protein ubiquitination"/>
    <property type="evidence" value="ECO:0007669"/>
    <property type="project" value="TreeGrafter"/>
</dbReference>
<keyword evidence="9" id="KW-0862">Zinc</keyword>
<dbReference type="InterPro" id="IPR001841">
    <property type="entry name" value="Znf_RING"/>
</dbReference>
<dbReference type="GO" id="GO:0061630">
    <property type="term" value="F:ubiquitin protein ligase activity"/>
    <property type="evidence" value="ECO:0007669"/>
    <property type="project" value="UniProtKB-EC"/>
</dbReference>
<keyword evidence="6" id="KW-0479">Metal-binding</keyword>
<evidence type="ECO:0000256" key="8">
    <source>
        <dbReference type="ARBA" id="ARBA00022786"/>
    </source>
</evidence>
<evidence type="ECO:0000256" key="10">
    <source>
        <dbReference type="ARBA" id="ARBA00023288"/>
    </source>
</evidence>
<dbReference type="Gene3D" id="3.30.40.10">
    <property type="entry name" value="Zinc/RING finger domain, C3HC4 (zinc finger)"/>
    <property type="match status" value="1"/>
</dbReference>
<dbReference type="Pfam" id="PF26192">
    <property type="entry name" value="RNF157-like_N"/>
    <property type="match status" value="2"/>
</dbReference>
<dbReference type="SMART" id="SM00184">
    <property type="entry name" value="RING"/>
    <property type="match status" value="1"/>
</dbReference>
<keyword evidence="7 12" id="KW-0863">Zinc-finger</keyword>
<proteinExistence type="inferred from homology"/>
<dbReference type="Pfam" id="PF13920">
    <property type="entry name" value="zf-C3HC4_3"/>
    <property type="match status" value="1"/>
</dbReference>
<dbReference type="EMBL" id="JASFZW010000003">
    <property type="protein sequence ID" value="KAK2079168.1"/>
    <property type="molecule type" value="Genomic_DNA"/>
</dbReference>
<keyword evidence="4" id="KW-0808">Transferase</keyword>
<dbReference type="InterPro" id="IPR058981">
    <property type="entry name" value="MGRN1/RNF157-like_N"/>
</dbReference>
<dbReference type="InterPro" id="IPR013083">
    <property type="entry name" value="Znf_RING/FYVE/PHD"/>
</dbReference>
<name>A0AAD9IKE1_PROWI</name>
<keyword evidence="10" id="KW-0449">Lipoprotein</keyword>
<feature type="region of interest" description="Disordered" evidence="13">
    <location>
        <begin position="70"/>
        <end position="93"/>
    </location>
</feature>
<protein>
    <recommendedName>
        <fullName evidence="3">RING-type E3 ubiquitin transferase</fullName>
        <ecNumber evidence="3">2.3.2.27</ecNumber>
    </recommendedName>
</protein>
<dbReference type="CDD" id="cd16789">
    <property type="entry name" value="mRING-HC-C3HC5_MGRN1-like"/>
    <property type="match status" value="1"/>
</dbReference>
<dbReference type="PANTHER" id="PTHR22996">
    <property type="entry name" value="MAHOGUNIN"/>
    <property type="match status" value="1"/>
</dbReference>
<evidence type="ECO:0000256" key="1">
    <source>
        <dbReference type="ARBA" id="ARBA00000900"/>
    </source>
</evidence>
<evidence type="ECO:0000256" key="11">
    <source>
        <dbReference type="ARBA" id="ARBA00025721"/>
    </source>
</evidence>
<gene>
    <name evidence="15" type="ORF">QBZ16_002859</name>
</gene>
<evidence type="ECO:0000256" key="3">
    <source>
        <dbReference type="ARBA" id="ARBA00012483"/>
    </source>
</evidence>
<evidence type="ECO:0000256" key="9">
    <source>
        <dbReference type="ARBA" id="ARBA00022833"/>
    </source>
</evidence>
<evidence type="ECO:0000313" key="16">
    <source>
        <dbReference type="Proteomes" id="UP001255856"/>
    </source>
</evidence>
<accession>A0AAD9IKE1</accession>
<sequence>MPCSIVSSLVDALSTLSKTLRPTKYHGKRFKQKQASPSYRGAAAFRDWGGPTQHPDCHWVIGFSAFGAGTPQQPAAPGTQRPSAAGATPPAAQELTQTATIRNAVNLKKSTLSVQAAPGAPGKLSVSFSFDASAPAAVTVFFGAREDLQRGCQLTAASTLLGETPDVYALAVRLETVTEAGAAEGRRLEELQPGAPQPAWVQSQTTFAYLHREEEGVYAVRVCKQKIWVEGVSYELQEIYGLEQSGMIPAAPGAADDSEERLCVICLVNDRDTTVLPCRHMCMCHECAQELRKQTSKCPICRNHVESLLHIKMSKGARKAAASAAGAAAV</sequence>
<dbReference type="EC" id="2.3.2.27" evidence="3"/>
<comment type="pathway">
    <text evidence="2">Protein modification; protein ubiquitination.</text>
</comment>
<keyword evidence="16" id="KW-1185">Reference proteome</keyword>
<dbReference type="PROSITE" id="PS50089">
    <property type="entry name" value="ZF_RING_2"/>
    <property type="match status" value="1"/>
</dbReference>
<evidence type="ECO:0000259" key="14">
    <source>
        <dbReference type="PROSITE" id="PS50089"/>
    </source>
</evidence>
<dbReference type="InterPro" id="IPR045194">
    <property type="entry name" value="MGRN1/RNF157-like"/>
</dbReference>
<evidence type="ECO:0000256" key="13">
    <source>
        <dbReference type="SAM" id="MobiDB-lite"/>
    </source>
</evidence>
<evidence type="ECO:0000256" key="7">
    <source>
        <dbReference type="ARBA" id="ARBA00022771"/>
    </source>
</evidence>
<feature type="domain" description="RING-type" evidence="14">
    <location>
        <begin position="263"/>
        <end position="302"/>
    </location>
</feature>
<evidence type="ECO:0000256" key="12">
    <source>
        <dbReference type="PROSITE-ProRule" id="PRU00175"/>
    </source>
</evidence>
<evidence type="ECO:0000256" key="2">
    <source>
        <dbReference type="ARBA" id="ARBA00004906"/>
    </source>
</evidence>